<evidence type="ECO:0000313" key="2">
    <source>
        <dbReference type="Proteomes" id="UP000218209"/>
    </source>
</evidence>
<organism evidence="1 2">
    <name type="scientific">Porphyra umbilicalis</name>
    <name type="common">Purple laver</name>
    <name type="synonym">Red alga</name>
    <dbReference type="NCBI Taxonomy" id="2786"/>
    <lineage>
        <taxon>Eukaryota</taxon>
        <taxon>Rhodophyta</taxon>
        <taxon>Bangiophyceae</taxon>
        <taxon>Bangiales</taxon>
        <taxon>Bangiaceae</taxon>
        <taxon>Porphyra</taxon>
    </lineage>
</organism>
<gene>
    <name evidence="1" type="ORF">BU14_2608s0001</name>
</gene>
<name>A0A1X6NJ16_PORUM</name>
<dbReference type="AlphaFoldDB" id="A0A1X6NJ16"/>
<dbReference type="EMBL" id="KV920390">
    <property type="protein sequence ID" value="OSX68540.1"/>
    <property type="molecule type" value="Genomic_DNA"/>
</dbReference>
<dbReference type="Proteomes" id="UP000218209">
    <property type="component" value="Unassembled WGS sequence"/>
</dbReference>
<keyword evidence="2" id="KW-1185">Reference proteome</keyword>
<sequence>MEVRAAGAVAAPLPCANGPTTAVCGPGWLMPARPADVGGAVDVSSVPVQRGVAVRGRARVVAAARGGVLSDAALPVPAPPAAAARGGTCTPRGTRPPLCGRLRWWRGGRAGGPPPPVHAAGGRRLSMRRVAWGRVGGNVGAGGAGAHWGGGGRRP</sequence>
<reference evidence="1 2" key="1">
    <citation type="submission" date="2017-03" db="EMBL/GenBank/DDBJ databases">
        <title>WGS assembly of Porphyra umbilicalis.</title>
        <authorList>
            <person name="Brawley S.H."/>
            <person name="Blouin N.A."/>
            <person name="Ficko-Blean E."/>
            <person name="Wheeler G.L."/>
            <person name="Lohr M."/>
            <person name="Goodson H.V."/>
            <person name="Jenkins J.W."/>
            <person name="Blaby-Haas C.E."/>
            <person name="Helliwell K.E."/>
            <person name="Chan C."/>
            <person name="Marriage T."/>
            <person name="Bhattacharya D."/>
            <person name="Klein A.S."/>
            <person name="Badis Y."/>
            <person name="Brodie J."/>
            <person name="Cao Y."/>
            <person name="Collen J."/>
            <person name="Dittami S.M."/>
            <person name="Gachon C.M."/>
            <person name="Green B.R."/>
            <person name="Karpowicz S."/>
            <person name="Kim J.W."/>
            <person name="Kudahl U."/>
            <person name="Lin S."/>
            <person name="Michel G."/>
            <person name="Mittag M."/>
            <person name="Olson B.J."/>
            <person name="Pangilinan J."/>
            <person name="Peng Y."/>
            <person name="Qiu H."/>
            <person name="Shu S."/>
            <person name="Singer J.T."/>
            <person name="Smith A.G."/>
            <person name="Sprecher B.N."/>
            <person name="Wagner V."/>
            <person name="Wang W."/>
            <person name="Wang Z.-Y."/>
            <person name="Yan J."/>
            <person name="Yarish C."/>
            <person name="Zoeuner-Riek S."/>
            <person name="Zhuang Y."/>
            <person name="Zou Y."/>
            <person name="Lindquist E.A."/>
            <person name="Grimwood J."/>
            <person name="Barry K."/>
            <person name="Rokhsar D.S."/>
            <person name="Schmutz J."/>
            <person name="Stiller J.W."/>
            <person name="Grossman A.R."/>
            <person name="Prochnik S.E."/>
        </authorList>
    </citation>
    <scope>NUCLEOTIDE SEQUENCE [LARGE SCALE GENOMIC DNA]</scope>
    <source>
        <strain evidence="1">4086291</strain>
    </source>
</reference>
<accession>A0A1X6NJ16</accession>
<proteinExistence type="predicted"/>
<evidence type="ECO:0000313" key="1">
    <source>
        <dbReference type="EMBL" id="OSX68540.1"/>
    </source>
</evidence>
<protein>
    <submittedName>
        <fullName evidence="1">Uncharacterized protein</fullName>
    </submittedName>
</protein>